<name>A0AAW5KET6_9FIRM</name>
<organism evidence="2 3">
    <name type="scientific">Bittarella massiliensis</name>
    <name type="common">ex Durand et al. 2017</name>
    <dbReference type="NCBI Taxonomy" id="1720313"/>
    <lineage>
        <taxon>Bacteria</taxon>
        <taxon>Bacillati</taxon>
        <taxon>Bacillota</taxon>
        <taxon>Clostridia</taxon>
        <taxon>Eubacteriales</taxon>
        <taxon>Oscillospiraceae</taxon>
        <taxon>Bittarella (ex Durand et al. 2017)</taxon>
    </lineage>
</organism>
<accession>A0AAW5KET6</accession>
<gene>
    <name evidence="2" type="ORF">NE646_12780</name>
</gene>
<evidence type="ECO:0000259" key="1">
    <source>
        <dbReference type="PROSITE" id="PS50851"/>
    </source>
</evidence>
<dbReference type="InterPro" id="IPR036061">
    <property type="entry name" value="CheW-like_dom_sf"/>
</dbReference>
<dbReference type="Gene3D" id="2.30.30.40">
    <property type="entry name" value="SH3 Domains"/>
    <property type="match status" value="1"/>
</dbReference>
<evidence type="ECO:0000313" key="3">
    <source>
        <dbReference type="Proteomes" id="UP001205063"/>
    </source>
</evidence>
<dbReference type="GO" id="GO:0007165">
    <property type="term" value="P:signal transduction"/>
    <property type="evidence" value="ECO:0007669"/>
    <property type="project" value="InterPro"/>
</dbReference>
<dbReference type="Gene3D" id="2.40.50.180">
    <property type="entry name" value="CheA-289, Domain 4"/>
    <property type="match status" value="1"/>
</dbReference>
<evidence type="ECO:0000313" key="2">
    <source>
        <dbReference type="EMBL" id="MCQ4950532.1"/>
    </source>
</evidence>
<comment type="caution">
    <text evidence="2">The sequence shown here is derived from an EMBL/GenBank/DDBJ whole genome shotgun (WGS) entry which is preliminary data.</text>
</comment>
<dbReference type="Proteomes" id="UP001205063">
    <property type="component" value="Unassembled WGS sequence"/>
</dbReference>
<feature type="domain" description="CheW-like" evidence="1">
    <location>
        <begin position="9"/>
        <end position="150"/>
    </location>
</feature>
<sequence length="152" mass="16365">MMQANERPSDKVFCLPLGRFYYGIALECVAETVQGVQITPFPCLPDYYCGVCSHKGTVTPVISLRRLAGQEGCGSEEGGRAVTVFLRHGDYLCGILTEEKPVLLDLSAARAVEEDCGELSDRLLIREVCATEEGVILLVDVPATLEGLAAGQ</sequence>
<dbReference type="SUPFAM" id="SSF50341">
    <property type="entry name" value="CheW-like"/>
    <property type="match status" value="1"/>
</dbReference>
<dbReference type="RefSeq" id="WP_185916658.1">
    <property type="nucleotide sequence ID" value="NZ_JACMSD010000010.1"/>
</dbReference>
<dbReference type="EMBL" id="JANGAB010000010">
    <property type="protein sequence ID" value="MCQ4950532.1"/>
    <property type="molecule type" value="Genomic_DNA"/>
</dbReference>
<reference evidence="2" key="1">
    <citation type="submission" date="2022-06" db="EMBL/GenBank/DDBJ databases">
        <title>Isolation of gut microbiota from human fecal samples.</title>
        <authorList>
            <person name="Pamer E.G."/>
            <person name="Barat B."/>
            <person name="Waligurski E."/>
            <person name="Medina S."/>
            <person name="Paddock L."/>
            <person name="Mostad J."/>
        </authorList>
    </citation>
    <scope>NUCLEOTIDE SEQUENCE</scope>
    <source>
        <strain evidence="2">DFI.7.96</strain>
    </source>
</reference>
<proteinExistence type="predicted"/>
<dbReference type="SMART" id="SM00260">
    <property type="entry name" value="CheW"/>
    <property type="match status" value="1"/>
</dbReference>
<dbReference type="AlphaFoldDB" id="A0AAW5KET6"/>
<dbReference type="Pfam" id="PF01584">
    <property type="entry name" value="CheW"/>
    <property type="match status" value="1"/>
</dbReference>
<dbReference type="GO" id="GO:0006935">
    <property type="term" value="P:chemotaxis"/>
    <property type="evidence" value="ECO:0007669"/>
    <property type="project" value="InterPro"/>
</dbReference>
<protein>
    <submittedName>
        <fullName evidence="2">Chemotaxis protein CheW</fullName>
    </submittedName>
</protein>
<dbReference type="PROSITE" id="PS50851">
    <property type="entry name" value="CHEW"/>
    <property type="match status" value="1"/>
</dbReference>
<dbReference type="InterPro" id="IPR002545">
    <property type="entry name" value="CheW-lke_dom"/>
</dbReference>